<reference evidence="2" key="1">
    <citation type="submission" date="2022-07" db="EMBL/GenBank/DDBJ databases">
        <title>Phylogenomic reconstructions and comparative analyses of Kickxellomycotina fungi.</title>
        <authorList>
            <person name="Reynolds N.K."/>
            <person name="Stajich J.E."/>
            <person name="Barry K."/>
            <person name="Grigoriev I.V."/>
            <person name="Crous P."/>
            <person name="Smith M.E."/>
        </authorList>
    </citation>
    <scope>NUCLEOTIDE SEQUENCE</scope>
    <source>
        <strain evidence="2">IMI 214461</strain>
    </source>
</reference>
<dbReference type="AlphaFoldDB" id="A0A9W8EG62"/>
<accession>A0A9W8EG62</accession>
<dbReference type="Proteomes" id="UP001150907">
    <property type="component" value="Unassembled WGS sequence"/>
</dbReference>
<evidence type="ECO:0000313" key="3">
    <source>
        <dbReference type="Proteomes" id="UP001150907"/>
    </source>
</evidence>
<gene>
    <name evidence="2" type="ORF">H4R26_005900</name>
</gene>
<feature type="compositionally biased region" description="Basic and acidic residues" evidence="1">
    <location>
        <begin position="132"/>
        <end position="141"/>
    </location>
</feature>
<feature type="compositionally biased region" description="Basic and acidic residues" evidence="1">
    <location>
        <begin position="25"/>
        <end position="36"/>
    </location>
</feature>
<feature type="region of interest" description="Disordered" evidence="1">
    <location>
        <begin position="127"/>
        <end position="148"/>
    </location>
</feature>
<dbReference type="OrthoDB" id="5569827at2759"/>
<evidence type="ECO:0000256" key="1">
    <source>
        <dbReference type="SAM" id="MobiDB-lite"/>
    </source>
</evidence>
<keyword evidence="3" id="KW-1185">Reference proteome</keyword>
<sequence length="148" mass="15576">MGPGPQPIRPTSQQPICRRAGTNQHESKDSHLHDSSSRAAAPSWPPSPLNSVSPKNDLRHGFGPCSIVPASVQSALDFAVDMVHLIMPSSFLANLSDECPISAAILDSTGARNYIRACKGLACATATSSPPHSHDLGHEESAEPGDTF</sequence>
<feature type="region of interest" description="Disordered" evidence="1">
    <location>
        <begin position="1"/>
        <end position="56"/>
    </location>
</feature>
<proteinExistence type="predicted"/>
<protein>
    <submittedName>
        <fullName evidence="2">Uncharacterized protein</fullName>
    </submittedName>
</protein>
<dbReference type="EMBL" id="JANBQF010001434">
    <property type="protein sequence ID" value="KAJ1997244.1"/>
    <property type="molecule type" value="Genomic_DNA"/>
</dbReference>
<feature type="non-terminal residue" evidence="2">
    <location>
        <position position="148"/>
    </location>
</feature>
<name>A0A9W8EG62_9FUNG</name>
<evidence type="ECO:0000313" key="2">
    <source>
        <dbReference type="EMBL" id="KAJ1997244.1"/>
    </source>
</evidence>
<organism evidence="2 3">
    <name type="scientific">Coemansia thaxteri</name>
    <dbReference type="NCBI Taxonomy" id="2663907"/>
    <lineage>
        <taxon>Eukaryota</taxon>
        <taxon>Fungi</taxon>
        <taxon>Fungi incertae sedis</taxon>
        <taxon>Zoopagomycota</taxon>
        <taxon>Kickxellomycotina</taxon>
        <taxon>Kickxellomycetes</taxon>
        <taxon>Kickxellales</taxon>
        <taxon>Kickxellaceae</taxon>
        <taxon>Coemansia</taxon>
    </lineage>
</organism>
<comment type="caution">
    <text evidence="2">The sequence shown here is derived from an EMBL/GenBank/DDBJ whole genome shotgun (WGS) entry which is preliminary data.</text>
</comment>